<reference evidence="2" key="1">
    <citation type="submission" date="2017-04" db="EMBL/GenBank/DDBJ databases">
        <authorList>
            <person name="Varghese N."/>
            <person name="Submissions S."/>
        </authorList>
    </citation>
    <scope>NUCLEOTIDE SEQUENCE [LARGE SCALE GENOMIC DNA]</scope>
    <source>
        <strain evidence="2">DSM 23072</strain>
    </source>
</reference>
<organism evidence="1 2">
    <name type="scientific">Pasteurella testudinis DSM 23072</name>
    <dbReference type="NCBI Taxonomy" id="1122938"/>
    <lineage>
        <taxon>Bacteria</taxon>
        <taxon>Pseudomonadati</taxon>
        <taxon>Pseudomonadota</taxon>
        <taxon>Gammaproteobacteria</taxon>
        <taxon>Pasteurellales</taxon>
        <taxon>Pasteurellaceae</taxon>
        <taxon>Pasteurella</taxon>
    </lineage>
</organism>
<protein>
    <recommendedName>
        <fullName evidence="3">HEAT repeat-containing protein</fullName>
    </recommendedName>
</protein>
<evidence type="ECO:0000313" key="2">
    <source>
        <dbReference type="Proteomes" id="UP000192408"/>
    </source>
</evidence>
<dbReference type="EMBL" id="FWWV01000041">
    <property type="protein sequence ID" value="SMB87956.1"/>
    <property type="molecule type" value="Genomic_DNA"/>
</dbReference>
<dbReference type="RefSeq" id="WP_084257671.1">
    <property type="nucleotide sequence ID" value="NZ_FWWV01000041.1"/>
</dbReference>
<dbReference type="STRING" id="1122938.SAMN05660772_02782"/>
<gene>
    <name evidence="1" type="ORF">SAMN05660772_02782</name>
</gene>
<keyword evidence="2" id="KW-1185">Reference proteome</keyword>
<dbReference type="InterPro" id="IPR016024">
    <property type="entry name" value="ARM-type_fold"/>
</dbReference>
<sequence length="237" mass="27548">MDNLIKEFNKIKKTDSFEVHHNYIKKLLSHENEAIYKIHYNFINDRKNTILHERICRAFAKRSEKAGSFLLEKALDKNTNNASIADIIQILGLMKFHKLISYIPYFLSYSDETIRYKCIIVLGWLGGKKEVSILNNILSPQSQEVDYIRGYSATAMRQIWFNHLELKEYILSLLFENLKNESSQLVNAMIIITIQDILDKKLGLKENDLGEISGDISKSKTKSLLTLDSFFHNQNKI</sequence>
<accession>A0A1W1V3U4</accession>
<proteinExistence type="predicted"/>
<evidence type="ECO:0000313" key="1">
    <source>
        <dbReference type="EMBL" id="SMB87956.1"/>
    </source>
</evidence>
<dbReference type="SUPFAM" id="SSF48371">
    <property type="entry name" value="ARM repeat"/>
    <property type="match status" value="1"/>
</dbReference>
<evidence type="ECO:0008006" key="3">
    <source>
        <dbReference type="Google" id="ProtNLM"/>
    </source>
</evidence>
<dbReference type="AlphaFoldDB" id="A0A1W1V3U4"/>
<dbReference type="Proteomes" id="UP000192408">
    <property type="component" value="Unassembled WGS sequence"/>
</dbReference>
<name>A0A1W1V3U4_9PAST</name>